<dbReference type="SUPFAM" id="SSF53474">
    <property type="entry name" value="alpha/beta-Hydrolases"/>
    <property type="match status" value="1"/>
</dbReference>
<dbReference type="PANTHER" id="PTHR23025">
    <property type="entry name" value="TRIACYLGLYCEROL LIPASE"/>
    <property type="match status" value="1"/>
</dbReference>
<dbReference type="OrthoDB" id="24847at2"/>
<dbReference type="RefSeq" id="WP_007708325.1">
    <property type="nucleotide sequence ID" value="NZ_JAWRJJ010000399.1"/>
</dbReference>
<evidence type="ECO:0000259" key="1">
    <source>
        <dbReference type="Pfam" id="PF07859"/>
    </source>
</evidence>
<protein>
    <submittedName>
        <fullName evidence="2">Alpha/beta hydrolase</fullName>
    </submittedName>
</protein>
<gene>
    <name evidence="2" type="ORF">DWV29_27655</name>
</gene>
<evidence type="ECO:0000313" key="3">
    <source>
        <dbReference type="Proteomes" id="UP000283880"/>
    </source>
</evidence>
<accession>A0A413F6S1</accession>
<dbReference type="GO" id="GO:0004771">
    <property type="term" value="F:sterol ester esterase activity"/>
    <property type="evidence" value="ECO:0007669"/>
    <property type="project" value="TreeGrafter"/>
</dbReference>
<dbReference type="GO" id="GO:0004806">
    <property type="term" value="F:triacylglycerol lipase activity"/>
    <property type="evidence" value="ECO:0007669"/>
    <property type="project" value="TreeGrafter"/>
</dbReference>
<feature type="domain" description="Alpha/beta hydrolase fold-3" evidence="1">
    <location>
        <begin position="63"/>
        <end position="268"/>
    </location>
</feature>
<dbReference type="Gene3D" id="3.40.50.1820">
    <property type="entry name" value="alpha/beta hydrolase"/>
    <property type="match status" value="1"/>
</dbReference>
<dbReference type="InterPro" id="IPR013094">
    <property type="entry name" value="AB_hydrolase_3"/>
</dbReference>
<organism evidence="2 3">
    <name type="scientific">Enterocloster asparagiformis</name>
    <dbReference type="NCBI Taxonomy" id="333367"/>
    <lineage>
        <taxon>Bacteria</taxon>
        <taxon>Bacillati</taxon>
        <taxon>Bacillota</taxon>
        <taxon>Clostridia</taxon>
        <taxon>Lachnospirales</taxon>
        <taxon>Lachnospiraceae</taxon>
        <taxon>Enterocloster</taxon>
    </lineage>
</organism>
<dbReference type="EMBL" id="QSBM01000038">
    <property type="protein sequence ID" value="RGX20669.1"/>
    <property type="molecule type" value="Genomic_DNA"/>
</dbReference>
<reference evidence="2 3" key="1">
    <citation type="submission" date="2018-08" db="EMBL/GenBank/DDBJ databases">
        <title>A genome reference for cultivated species of the human gut microbiota.</title>
        <authorList>
            <person name="Zou Y."/>
            <person name="Xue W."/>
            <person name="Luo G."/>
        </authorList>
    </citation>
    <scope>NUCLEOTIDE SEQUENCE [LARGE SCALE GENOMIC DNA]</scope>
    <source>
        <strain evidence="2 3">AF04-15</strain>
    </source>
</reference>
<keyword evidence="2" id="KW-0378">Hydrolase</keyword>
<dbReference type="Proteomes" id="UP000283880">
    <property type="component" value="Unassembled WGS sequence"/>
</dbReference>
<dbReference type="Pfam" id="PF07859">
    <property type="entry name" value="Abhydrolase_3"/>
    <property type="match status" value="1"/>
</dbReference>
<dbReference type="AlphaFoldDB" id="A0A413F6S1"/>
<proteinExistence type="predicted"/>
<dbReference type="InterPro" id="IPR029058">
    <property type="entry name" value="AB_hydrolase_fold"/>
</dbReference>
<comment type="caution">
    <text evidence="2">The sequence shown here is derived from an EMBL/GenBank/DDBJ whole genome shotgun (WGS) entry which is preliminary data.</text>
</comment>
<dbReference type="PANTHER" id="PTHR23025:SF3">
    <property type="entry name" value="HORMONE-SENSITIVE LIPASE"/>
    <property type="match status" value="1"/>
</dbReference>
<dbReference type="GO" id="GO:0005829">
    <property type="term" value="C:cytosol"/>
    <property type="evidence" value="ECO:0007669"/>
    <property type="project" value="TreeGrafter"/>
</dbReference>
<sequence length="291" mass="32889">MMTEEQRAAFREMIGRGKMGEVTELELDRYPAKEAEIRIETSLGSTAVYVYENCDSSTERPLVINFHGGGFIKGRNRRDELFCRKMANLLGAVVVDLDYHLAPEYPYPAAVKESWEVVRWSWEQRERLGFDQGKIVLIGHSAGGNLAAGVSMRLGESGLFRPACLVLDYPPLDLAKDPAEKERTSCDMPAERAREYNRQYICPECSREPYASPVYAPERMLAGLPDTLVISAGEDSLCAEDEEFALRLARSGVTVTLRRFTDSLHGFVINRRCEWEAAEELIVRFIKQHVS</sequence>
<evidence type="ECO:0000313" key="2">
    <source>
        <dbReference type="EMBL" id="RGX20669.1"/>
    </source>
</evidence>
<dbReference type="GO" id="GO:0019433">
    <property type="term" value="P:triglyceride catabolic process"/>
    <property type="evidence" value="ECO:0007669"/>
    <property type="project" value="TreeGrafter"/>
</dbReference>
<name>A0A413F6S1_9FIRM</name>